<protein>
    <recommendedName>
        <fullName evidence="3">Lipoprotein</fullName>
    </recommendedName>
</protein>
<organism evidence="1 2">
    <name type="scientific">Stratiformator vulcanicus</name>
    <dbReference type="NCBI Taxonomy" id="2527980"/>
    <lineage>
        <taxon>Bacteria</taxon>
        <taxon>Pseudomonadati</taxon>
        <taxon>Planctomycetota</taxon>
        <taxon>Planctomycetia</taxon>
        <taxon>Planctomycetales</taxon>
        <taxon>Planctomycetaceae</taxon>
        <taxon>Stratiformator</taxon>
    </lineage>
</organism>
<dbReference type="AlphaFoldDB" id="A0A517R067"/>
<evidence type="ECO:0000313" key="1">
    <source>
        <dbReference type="EMBL" id="QDT37289.1"/>
    </source>
</evidence>
<name>A0A517R067_9PLAN</name>
<reference evidence="1 2" key="1">
    <citation type="submission" date="2019-02" db="EMBL/GenBank/DDBJ databases">
        <title>Deep-cultivation of Planctomycetes and their phenomic and genomic characterization uncovers novel biology.</title>
        <authorList>
            <person name="Wiegand S."/>
            <person name="Jogler M."/>
            <person name="Boedeker C."/>
            <person name="Pinto D."/>
            <person name="Vollmers J."/>
            <person name="Rivas-Marin E."/>
            <person name="Kohn T."/>
            <person name="Peeters S.H."/>
            <person name="Heuer A."/>
            <person name="Rast P."/>
            <person name="Oberbeckmann S."/>
            <person name="Bunk B."/>
            <person name="Jeske O."/>
            <person name="Meyerdierks A."/>
            <person name="Storesund J.E."/>
            <person name="Kallscheuer N."/>
            <person name="Luecker S."/>
            <person name="Lage O.M."/>
            <person name="Pohl T."/>
            <person name="Merkel B.J."/>
            <person name="Hornburger P."/>
            <person name="Mueller R.-W."/>
            <person name="Bruemmer F."/>
            <person name="Labrenz M."/>
            <person name="Spormann A.M."/>
            <person name="Op den Camp H."/>
            <person name="Overmann J."/>
            <person name="Amann R."/>
            <person name="Jetten M.S.M."/>
            <person name="Mascher T."/>
            <person name="Medema M.H."/>
            <person name="Devos D.P."/>
            <person name="Kaster A.-K."/>
            <person name="Ovreas L."/>
            <person name="Rohde M."/>
            <person name="Galperin M.Y."/>
            <person name="Jogler C."/>
        </authorList>
    </citation>
    <scope>NUCLEOTIDE SEQUENCE [LARGE SCALE GENOMIC DNA]</scope>
    <source>
        <strain evidence="1 2">Pan189</strain>
    </source>
</reference>
<accession>A0A517R067</accession>
<evidence type="ECO:0000313" key="2">
    <source>
        <dbReference type="Proteomes" id="UP000317318"/>
    </source>
</evidence>
<dbReference type="OrthoDB" id="212759at2"/>
<dbReference type="PROSITE" id="PS51257">
    <property type="entry name" value="PROKAR_LIPOPROTEIN"/>
    <property type="match status" value="1"/>
</dbReference>
<evidence type="ECO:0008006" key="3">
    <source>
        <dbReference type="Google" id="ProtNLM"/>
    </source>
</evidence>
<sequence length="651" mass="71225">MQRPFTAALIGLCALIAVGCQSLSEKRTVRLFAEALSEGDYEALTERSSPRFQSVALPEPDALTHLKSLSLPTGEFEVKEIVDLQDDDWTDPDIPEKIVTVEVGNPPRTMRYRIARSGHGGRWVVDDVFMRRVNEGVTSTRSVTEQMTLLLAVSNFVEEWADKDGGRDTSALAEPLASNFAALPEAQREALAHRMFHGFSKRNLSPEASIDDGVAVVTMTRPGGRVLLSLKRDGNATWLVDEIAFEDRDKKLHLNSLNQAALALDVGNSFFDAYTAADLDGLQSTATDRFFNHCLKSADLSKVSLDEAAAARGRIALDLLDESAELVAQTDGGRVVIALDLVGADDSSTGRKFRVSEVTLFSPNDQEERRLSSALTGDAVMLLFAGALADGDLSLLSQTSTYDFRERVWKYVKPGDLDRLPLDEVRNSAPIVDRVIYRGPVTEYLVMHGGVAATYHLIDQGGAVRVNDVQLAVENRPRSLKQTLEHTLPVIVFCRGVEQDDLNMVRQTCSSEFNRLVWSQMRATPREAKTVAALLKQPLASLEIGSEAVKVKFGDSSSGGAVKLIREGEDFRIDELVAVAGPAAHQQAELKQALKDMIAAGSLQRRTRGDVQTNRQVVPVGYTTSEEMIGLPTQPGIERTAGKVETNRAQH</sequence>
<gene>
    <name evidence="1" type="ORF">Pan189_16620</name>
</gene>
<dbReference type="RefSeq" id="WP_145363420.1">
    <property type="nucleotide sequence ID" value="NZ_CP036268.1"/>
</dbReference>
<dbReference type="Proteomes" id="UP000317318">
    <property type="component" value="Chromosome"/>
</dbReference>
<dbReference type="EMBL" id="CP036268">
    <property type="protein sequence ID" value="QDT37289.1"/>
    <property type="molecule type" value="Genomic_DNA"/>
</dbReference>
<dbReference type="KEGG" id="svp:Pan189_16620"/>
<keyword evidence="2" id="KW-1185">Reference proteome</keyword>
<proteinExistence type="predicted"/>